<accession>A0A3B1D199</accession>
<dbReference type="EMBL" id="UOGF01000042">
    <property type="protein sequence ID" value="VAX28740.1"/>
    <property type="molecule type" value="Genomic_DNA"/>
</dbReference>
<organism evidence="1">
    <name type="scientific">hydrothermal vent metagenome</name>
    <dbReference type="NCBI Taxonomy" id="652676"/>
    <lineage>
        <taxon>unclassified sequences</taxon>
        <taxon>metagenomes</taxon>
        <taxon>ecological metagenomes</taxon>
    </lineage>
</organism>
<sequence>MSQLGDTFQGIIKISNGNVRILDAQAIGGALLDRLTWTATFHEKVEMRGTSRWLIKMFAAPFGIDLSGNETSGESPQASIPKIKINGMCYDMSRRLFRAALQTQLMTFVFISTSEKKQAGDMAVVTAAAMQEGFQGCLIFQVPDRLEKETENIVFTTDLQRVQGDRSPEVLSAENPKTHGLQIRTTVFSKEEIEATEQEVFLSQLAASQSDFITLEVTKKLEAYFKKSHRPDPLAMIQKKGPVEAVSFALRDEITAAIAEADPRQEQAFSKSFSGLKTRT</sequence>
<evidence type="ECO:0000313" key="1">
    <source>
        <dbReference type="EMBL" id="VAX28740.1"/>
    </source>
</evidence>
<name>A0A3B1D199_9ZZZZ</name>
<gene>
    <name evidence="1" type="ORF">MNBD_NITROSPIRAE01-615</name>
</gene>
<protein>
    <submittedName>
        <fullName evidence="1">Uncharacterized protein</fullName>
    </submittedName>
</protein>
<reference evidence="1" key="1">
    <citation type="submission" date="2018-06" db="EMBL/GenBank/DDBJ databases">
        <authorList>
            <person name="Zhirakovskaya E."/>
        </authorList>
    </citation>
    <scope>NUCLEOTIDE SEQUENCE</scope>
</reference>
<proteinExistence type="predicted"/>
<dbReference type="AlphaFoldDB" id="A0A3B1D199"/>